<keyword evidence="5" id="KW-1185">Reference proteome</keyword>
<dbReference type="SUPFAM" id="SSF56300">
    <property type="entry name" value="Metallo-dependent phosphatases"/>
    <property type="match status" value="1"/>
</dbReference>
<feature type="transmembrane region" description="Helical" evidence="2">
    <location>
        <begin position="138"/>
        <end position="159"/>
    </location>
</feature>
<gene>
    <name evidence="4" type="ORF">MOP44_12170</name>
</gene>
<keyword evidence="2" id="KW-1133">Transmembrane helix</keyword>
<evidence type="ECO:0000256" key="1">
    <source>
        <dbReference type="SAM" id="MobiDB-lite"/>
    </source>
</evidence>
<evidence type="ECO:0000256" key="2">
    <source>
        <dbReference type="SAM" id="Phobius"/>
    </source>
</evidence>
<evidence type="ECO:0000313" key="4">
    <source>
        <dbReference type="EMBL" id="UWZ86672.1"/>
    </source>
</evidence>
<proteinExistence type="predicted"/>
<dbReference type="InterPro" id="IPR029052">
    <property type="entry name" value="Metallo-depent_PP-like"/>
</dbReference>
<sequence length="400" mass="43958">MDYSVTGSDVQPRVSSPAAPQAAEAAKPVRRSIPFAAVAIMQTIIFLGHVLLYVTWKSFWSLDRDITMPLGAVLLVLSLTFVTSTILGFRSTNAFIAVFYKLAAIWLGFLNFLVWAACLCWAADLFLRVTLPHASLEVRPWVALILFGIAVIVSLFGFVNARLIRERRVTVKLPNLPEAWRGRKAMLVSDIHLGNVNGAGFSRRILKIFRRLDPSIVFIAGDLYDGSVVDAERLARPLFEMKAPLGVYFSEGNHEDHGDAAGFCAALRDGGIRVLRSEVVDVEGVKIIGIPYADSVYPMHFATFMEGLQLDPSQPSILLNHVPNRLPITEKAGVSLQLSGHTHGGQVFPFTWFTQRAFGKFTYGLQRFGNLQVLTSSGAGTWGPPMRVGTAPEVILITFA</sequence>
<dbReference type="EMBL" id="CP093313">
    <property type="protein sequence ID" value="UWZ86672.1"/>
    <property type="molecule type" value="Genomic_DNA"/>
</dbReference>
<feature type="region of interest" description="Disordered" evidence="1">
    <location>
        <begin position="1"/>
        <end position="21"/>
    </location>
</feature>
<dbReference type="Gene3D" id="3.60.21.10">
    <property type="match status" value="1"/>
</dbReference>
<dbReference type="AlphaFoldDB" id="A0A9J7BVL1"/>
<feature type="domain" description="Calcineurin-like phosphoesterase" evidence="3">
    <location>
        <begin position="186"/>
        <end position="344"/>
    </location>
</feature>
<dbReference type="CDD" id="cd07385">
    <property type="entry name" value="MPP_YkuE_C"/>
    <property type="match status" value="1"/>
</dbReference>
<dbReference type="PANTHER" id="PTHR31302">
    <property type="entry name" value="TRANSMEMBRANE PROTEIN WITH METALLOPHOSPHOESTERASE DOMAIN-RELATED"/>
    <property type="match status" value="1"/>
</dbReference>
<dbReference type="Pfam" id="PF00149">
    <property type="entry name" value="Metallophos"/>
    <property type="match status" value="1"/>
</dbReference>
<dbReference type="GO" id="GO:0016787">
    <property type="term" value="F:hydrolase activity"/>
    <property type="evidence" value="ECO:0007669"/>
    <property type="project" value="InterPro"/>
</dbReference>
<protein>
    <submittedName>
        <fullName evidence="4">Metallophosphoesterase</fullName>
    </submittedName>
</protein>
<organism evidence="4 5">
    <name type="scientific">Occallatibacter riparius</name>
    <dbReference type="NCBI Taxonomy" id="1002689"/>
    <lineage>
        <taxon>Bacteria</taxon>
        <taxon>Pseudomonadati</taxon>
        <taxon>Acidobacteriota</taxon>
        <taxon>Terriglobia</taxon>
        <taxon>Terriglobales</taxon>
        <taxon>Acidobacteriaceae</taxon>
        <taxon>Occallatibacter</taxon>
    </lineage>
</organism>
<feature type="transmembrane region" description="Helical" evidence="2">
    <location>
        <begin position="102"/>
        <end position="126"/>
    </location>
</feature>
<feature type="transmembrane region" description="Helical" evidence="2">
    <location>
        <begin position="35"/>
        <end position="56"/>
    </location>
</feature>
<dbReference type="Proteomes" id="UP001059380">
    <property type="component" value="Chromosome"/>
</dbReference>
<keyword evidence="2" id="KW-0812">Transmembrane</keyword>
<evidence type="ECO:0000259" key="3">
    <source>
        <dbReference type="Pfam" id="PF00149"/>
    </source>
</evidence>
<dbReference type="InterPro" id="IPR004843">
    <property type="entry name" value="Calcineurin-like_PHP"/>
</dbReference>
<keyword evidence="2" id="KW-0472">Membrane</keyword>
<name>A0A9J7BVL1_9BACT</name>
<dbReference type="RefSeq" id="WP_260796309.1">
    <property type="nucleotide sequence ID" value="NZ_CP093313.1"/>
</dbReference>
<dbReference type="KEGG" id="orp:MOP44_12170"/>
<feature type="transmembrane region" description="Helical" evidence="2">
    <location>
        <begin position="68"/>
        <end position="90"/>
    </location>
</feature>
<accession>A0A9J7BVL1</accession>
<dbReference type="PANTHER" id="PTHR31302:SF0">
    <property type="entry name" value="TRANSMEMBRANE PROTEIN WITH METALLOPHOSPHOESTERASE DOMAIN"/>
    <property type="match status" value="1"/>
</dbReference>
<reference evidence="4" key="1">
    <citation type="submission" date="2021-04" db="EMBL/GenBank/DDBJ databases">
        <title>Phylogenetic analysis of Acidobacteriaceae.</title>
        <authorList>
            <person name="Qiu L."/>
            <person name="Zhang Q."/>
        </authorList>
    </citation>
    <scope>NUCLEOTIDE SEQUENCE</scope>
    <source>
        <strain evidence="4">DSM 25168</strain>
    </source>
</reference>
<dbReference type="InterPro" id="IPR051158">
    <property type="entry name" value="Metallophosphoesterase_sf"/>
</dbReference>
<evidence type="ECO:0000313" key="5">
    <source>
        <dbReference type="Proteomes" id="UP001059380"/>
    </source>
</evidence>